<evidence type="ECO:0000256" key="10">
    <source>
        <dbReference type="ARBA" id="ARBA00023004"/>
    </source>
</evidence>
<evidence type="ECO:0000256" key="5">
    <source>
        <dbReference type="ARBA" id="ARBA00022763"/>
    </source>
</evidence>
<evidence type="ECO:0000256" key="7">
    <source>
        <dbReference type="ARBA" id="ARBA00022806"/>
    </source>
</evidence>
<dbReference type="InterPro" id="IPR014017">
    <property type="entry name" value="DNA_helicase_UvrD-like_C"/>
</dbReference>
<dbReference type="GO" id="GO:0046872">
    <property type="term" value="F:metal ion binding"/>
    <property type="evidence" value="ECO:0007669"/>
    <property type="project" value="UniProtKB-KW"/>
</dbReference>
<evidence type="ECO:0000256" key="9">
    <source>
        <dbReference type="ARBA" id="ARBA00022840"/>
    </source>
</evidence>
<dbReference type="Proteomes" id="UP000255036">
    <property type="component" value="Unassembled WGS sequence"/>
</dbReference>
<dbReference type="InterPro" id="IPR027417">
    <property type="entry name" value="P-loop_NTPase"/>
</dbReference>
<dbReference type="GO" id="GO:0000724">
    <property type="term" value="P:double-strand break repair via homologous recombination"/>
    <property type="evidence" value="ECO:0007669"/>
    <property type="project" value="InterPro"/>
</dbReference>
<keyword evidence="16" id="KW-1185">Reference proteome</keyword>
<organism evidence="15 16">
    <name type="scientific">Anaerosacchariphilus polymeriproducens</name>
    <dbReference type="NCBI Taxonomy" id="1812858"/>
    <lineage>
        <taxon>Bacteria</taxon>
        <taxon>Bacillati</taxon>
        <taxon>Bacillota</taxon>
        <taxon>Clostridia</taxon>
        <taxon>Lachnospirales</taxon>
        <taxon>Lachnospiraceae</taxon>
        <taxon>Anaerosacchariphilus</taxon>
    </lineage>
</organism>
<keyword evidence="8 15" id="KW-0269">Exonuclease</keyword>
<comment type="caution">
    <text evidence="15">The sequence shown here is derived from an EMBL/GenBank/DDBJ whole genome shotgun (WGS) entry which is preliminary data.</text>
</comment>
<proteinExistence type="predicted"/>
<keyword evidence="7 15" id="KW-0347">Helicase</keyword>
<keyword evidence="10" id="KW-0408">Iron</keyword>
<keyword evidence="6" id="KW-0378">Hydrolase</keyword>
<dbReference type="EMBL" id="QRCT01000028">
    <property type="protein sequence ID" value="RDU23367.1"/>
    <property type="molecule type" value="Genomic_DNA"/>
</dbReference>
<sequence length="1137" mass="132309">MSLQLILGNSGAGKSHLLFQEIIEKAIDNPDINYIVIVPEQFTMATQKELVSLHPNHSIINIDVLSFQRLAYRIFEEVGRKEGIVLEDTGKNLVLRKIAFHKQEQLQILKGNINKLGYISEVKSMISELSQYDISPGKLEELIKVEKVNLPFSLKSKLNDVLTLYEGFQEFIEGKYITAEEILEVLSQVIGESDIVKNSVIALDGFTGFTPIQNKLIERFLSLAKMLLVTITIDARENPYFQDEDFRLFHLSKRTIFELKEMAKSTGVEQKKDIILGKDTIHRFIKAPALAWLEQNLFRYEKNTYLNEQDEISIHITQNPQEEVRFIGKEIKRLVREEGYRYKDIAVVTGDIGLFSNYVETIFQQYEIPCFLDYKKSVLFNPFIEYIRSALQVLEQNFSYESIFRYLKSDLAEVKMEEIDRLENYILATGIRGQKAWNRKWVRLIRGYTETELAKLNQIREIINNQFQVLVETFQKKSVTVQEQTVALYHFILEREIQKQLKEKEEFFKIQGDNARAKEYGQIYKAVMELLEKLVELLGEEQVSLKEFQEILDAGFAEVKIGIIPPGYDRVMIGDIERTRLNHIRVLFFIGVNDGIIPGSNQGGGIISQLEREHLAQNKVRLAPTARERVYTQRFYLYMNMTKPEEKLYLTCSKLNGEGKSVRKSYLIGTLLKMFPNMMVQEEEKKKSVLEEIVTPRSSIDFLIQSLREFKEYKTGEESLTLFAWYQQQPEWKDKMQQLLEAVFYQRKEDKISQSVAAELYGRVLESSVTRLEQYASCAFSHFLTYGLRLKERLEYQFAAVDMGNIFHESLEIYSKKIVKGPYTWFDIPKEEQLNYINDSVDEAVLANESNILFSNARNEYTITRIKRILERSVWALGEQIKHGSFQPSNYEISFSSVENLKSLNISLTEQEKIRLRGRIDRMDTYEDEDHVYVKVIDYKSGNTKFDLLALYYGLQLQLVLYLNAAVELKQKENPQKEVLPAGIFYYNLKDPILEKEGVQEEEKINQRILEELCVNGLVNDDSEVIEHLDHHFFDKSSVIPVKKNKDGSLSKMSKIASRQQFQILSDYVDKKIKELGQEILQGNAACNPYQIKQKDSCTYCNYSAICGQDTKMVNEHLRRLKELTVEEIWKKMKEGV</sequence>
<dbReference type="GO" id="GO:0005524">
    <property type="term" value="F:ATP binding"/>
    <property type="evidence" value="ECO:0007669"/>
    <property type="project" value="UniProtKB-KW"/>
</dbReference>
<dbReference type="PROSITE" id="PS51217">
    <property type="entry name" value="UVRD_HELICASE_CTER"/>
    <property type="match status" value="1"/>
</dbReference>
<dbReference type="Gene3D" id="3.40.50.300">
    <property type="entry name" value="P-loop containing nucleotide triphosphate hydrolases"/>
    <property type="match status" value="4"/>
</dbReference>
<evidence type="ECO:0000256" key="13">
    <source>
        <dbReference type="ARBA" id="ARBA00023204"/>
    </source>
</evidence>
<name>A0A371AUW6_9FIRM</name>
<dbReference type="GO" id="GO:0004386">
    <property type="term" value="F:helicase activity"/>
    <property type="evidence" value="ECO:0007669"/>
    <property type="project" value="UniProtKB-KW"/>
</dbReference>
<keyword evidence="9" id="KW-0067">ATP-binding</keyword>
<evidence type="ECO:0000256" key="4">
    <source>
        <dbReference type="ARBA" id="ARBA00022741"/>
    </source>
</evidence>
<dbReference type="GO" id="GO:0003677">
    <property type="term" value="F:DNA binding"/>
    <property type="evidence" value="ECO:0007669"/>
    <property type="project" value="UniProtKB-KW"/>
</dbReference>
<dbReference type="InterPro" id="IPR011604">
    <property type="entry name" value="PDDEXK-like_dom_sf"/>
</dbReference>
<evidence type="ECO:0000256" key="1">
    <source>
        <dbReference type="ARBA" id="ARBA00022485"/>
    </source>
</evidence>
<keyword evidence="2" id="KW-0540">Nuclease</keyword>
<evidence type="ECO:0000256" key="6">
    <source>
        <dbReference type="ARBA" id="ARBA00022801"/>
    </source>
</evidence>
<keyword evidence="5" id="KW-0227">DNA damage</keyword>
<reference evidence="15 16" key="1">
    <citation type="submission" date="2018-07" db="EMBL/GenBank/DDBJ databases">
        <title>Anaerosacharophilus polymeroproducens gen. nov. sp. nov., an anaerobic bacterium isolated from salt field.</title>
        <authorList>
            <person name="Kim W."/>
            <person name="Yang S.-H."/>
            <person name="Oh J."/>
            <person name="Lee J.-H."/>
            <person name="Kwon K.K."/>
        </authorList>
    </citation>
    <scope>NUCLEOTIDE SEQUENCE [LARGE SCALE GENOMIC DNA]</scope>
    <source>
        <strain evidence="15 16">MCWD5</strain>
    </source>
</reference>
<evidence type="ECO:0000256" key="11">
    <source>
        <dbReference type="ARBA" id="ARBA00023014"/>
    </source>
</evidence>
<dbReference type="RefSeq" id="WP_115482036.1">
    <property type="nucleotide sequence ID" value="NZ_QRCT01000028.1"/>
</dbReference>
<keyword evidence="4" id="KW-0547">Nucleotide-binding</keyword>
<dbReference type="SUPFAM" id="SSF52540">
    <property type="entry name" value="P-loop containing nucleoside triphosphate hydrolases"/>
    <property type="match status" value="1"/>
</dbReference>
<dbReference type="InterPro" id="IPR038726">
    <property type="entry name" value="PDDEXK_AddAB-type"/>
</dbReference>
<dbReference type="AlphaFoldDB" id="A0A371AUW6"/>
<dbReference type="OrthoDB" id="9758506at2"/>
<keyword evidence="1" id="KW-0004">4Fe-4S</keyword>
<accession>A0A371AUW6</accession>
<protein>
    <submittedName>
        <fullName evidence="15">Helicase-exonuclease AddAB subunit AddB</fullName>
    </submittedName>
</protein>
<keyword evidence="3" id="KW-0479">Metal-binding</keyword>
<evidence type="ECO:0000256" key="3">
    <source>
        <dbReference type="ARBA" id="ARBA00022723"/>
    </source>
</evidence>
<dbReference type="NCBIfam" id="TIGR02773">
    <property type="entry name" value="addB_Gpos"/>
    <property type="match status" value="1"/>
</dbReference>
<dbReference type="PANTHER" id="PTHR30591">
    <property type="entry name" value="RECBCD ENZYME SUBUNIT RECC"/>
    <property type="match status" value="1"/>
</dbReference>
<feature type="domain" description="UvrD-like helicase C-terminal" evidence="14">
    <location>
        <begin position="283"/>
        <end position="569"/>
    </location>
</feature>
<evidence type="ECO:0000259" key="14">
    <source>
        <dbReference type="PROSITE" id="PS51217"/>
    </source>
</evidence>
<dbReference type="GO" id="GO:0051539">
    <property type="term" value="F:4 iron, 4 sulfur cluster binding"/>
    <property type="evidence" value="ECO:0007669"/>
    <property type="project" value="UniProtKB-KW"/>
</dbReference>
<keyword evidence="12" id="KW-0238">DNA-binding</keyword>
<evidence type="ECO:0000256" key="2">
    <source>
        <dbReference type="ARBA" id="ARBA00022722"/>
    </source>
</evidence>
<dbReference type="GO" id="GO:0004527">
    <property type="term" value="F:exonuclease activity"/>
    <property type="evidence" value="ECO:0007669"/>
    <property type="project" value="UniProtKB-KW"/>
</dbReference>
<dbReference type="InterPro" id="IPR011335">
    <property type="entry name" value="Restrct_endonuc-II-like"/>
</dbReference>
<dbReference type="SUPFAM" id="SSF52980">
    <property type="entry name" value="Restriction endonuclease-like"/>
    <property type="match status" value="1"/>
</dbReference>
<dbReference type="PANTHER" id="PTHR30591:SF1">
    <property type="entry name" value="RECBCD ENZYME SUBUNIT RECC"/>
    <property type="match status" value="1"/>
</dbReference>
<keyword evidence="11" id="KW-0411">Iron-sulfur</keyword>
<dbReference type="InterPro" id="IPR049035">
    <property type="entry name" value="ADDB_N"/>
</dbReference>
<dbReference type="Pfam" id="PF12705">
    <property type="entry name" value="PDDEXK_1"/>
    <property type="match status" value="1"/>
</dbReference>
<gene>
    <name evidence="15" type="primary">addB</name>
    <name evidence="15" type="ORF">DWV06_09945</name>
</gene>
<dbReference type="Pfam" id="PF21445">
    <property type="entry name" value="ADDB_N"/>
    <property type="match status" value="1"/>
</dbReference>
<evidence type="ECO:0000256" key="12">
    <source>
        <dbReference type="ARBA" id="ARBA00023125"/>
    </source>
</evidence>
<keyword evidence="13" id="KW-0234">DNA repair</keyword>
<evidence type="ECO:0000256" key="8">
    <source>
        <dbReference type="ARBA" id="ARBA00022839"/>
    </source>
</evidence>
<evidence type="ECO:0000313" key="16">
    <source>
        <dbReference type="Proteomes" id="UP000255036"/>
    </source>
</evidence>
<dbReference type="Gene3D" id="3.90.320.10">
    <property type="match status" value="1"/>
</dbReference>
<dbReference type="InterPro" id="IPR014140">
    <property type="entry name" value="DNA_helicase_suAddB"/>
</dbReference>
<evidence type="ECO:0000313" key="15">
    <source>
        <dbReference type="EMBL" id="RDU23367.1"/>
    </source>
</evidence>